<evidence type="ECO:0000256" key="2">
    <source>
        <dbReference type="ARBA" id="ARBA00004496"/>
    </source>
</evidence>
<dbReference type="RefSeq" id="XP_014569253.1">
    <property type="nucleotide sequence ID" value="XM_014713767.1"/>
</dbReference>
<feature type="region of interest" description="Disordered" evidence="7">
    <location>
        <begin position="530"/>
        <end position="572"/>
    </location>
</feature>
<dbReference type="eggNOG" id="ENOG502S0A5">
    <property type="taxonomic scope" value="Eukaryota"/>
</dbReference>
<organism evidence="9 10">
    <name type="scientific">Mixia osmundae (strain CBS 9802 / IAM 14324 / JCM 22182 / KY 12970)</name>
    <dbReference type="NCBI Taxonomy" id="764103"/>
    <lineage>
        <taxon>Eukaryota</taxon>
        <taxon>Fungi</taxon>
        <taxon>Dikarya</taxon>
        <taxon>Basidiomycota</taxon>
        <taxon>Pucciniomycotina</taxon>
        <taxon>Mixiomycetes</taxon>
        <taxon>Mixiales</taxon>
        <taxon>Mixiaceae</taxon>
        <taxon>Mixia</taxon>
    </lineage>
</organism>
<evidence type="ECO:0000256" key="3">
    <source>
        <dbReference type="ARBA" id="ARBA00022490"/>
    </source>
</evidence>
<feature type="region of interest" description="Disordered" evidence="7">
    <location>
        <begin position="284"/>
        <end position="399"/>
    </location>
</feature>
<comment type="subcellular location">
    <subcellularLocation>
        <location evidence="2">Cytoplasm</location>
    </subcellularLocation>
    <subcellularLocation>
        <location evidence="1">Endomembrane system</location>
        <topology evidence="1">Peripheral membrane protein</topology>
    </subcellularLocation>
</comment>
<feature type="compositionally biased region" description="Basic and acidic residues" evidence="7">
    <location>
        <begin position="718"/>
        <end position="744"/>
    </location>
</feature>
<comment type="caution">
    <text evidence="9">The sequence shown here is derived from an EMBL/GenBank/DDBJ whole genome shotgun (WGS) entry which is preliminary data.</text>
</comment>
<dbReference type="SUPFAM" id="SSF57997">
    <property type="entry name" value="Tropomyosin"/>
    <property type="match status" value="1"/>
</dbReference>
<evidence type="ECO:0000256" key="6">
    <source>
        <dbReference type="SAM" id="Coils"/>
    </source>
</evidence>
<dbReference type="EMBL" id="BABT02000150">
    <property type="protein sequence ID" value="GAA98225.1"/>
    <property type="molecule type" value="Genomic_DNA"/>
</dbReference>
<feature type="region of interest" description="Disordered" evidence="7">
    <location>
        <begin position="19"/>
        <end position="140"/>
    </location>
</feature>
<feature type="compositionally biased region" description="Low complexity" evidence="7">
    <location>
        <begin position="284"/>
        <end position="296"/>
    </location>
</feature>
<dbReference type="OMA" id="NDIQART"/>
<feature type="region of interest" description="Disordered" evidence="7">
    <location>
        <begin position="824"/>
        <end position="846"/>
    </location>
</feature>
<feature type="compositionally biased region" description="Low complexity" evidence="7">
    <location>
        <begin position="311"/>
        <end position="320"/>
    </location>
</feature>
<proteinExistence type="predicted"/>
<dbReference type="OrthoDB" id="1926336at2759"/>
<feature type="domain" description="GRIP" evidence="8">
    <location>
        <begin position="974"/>
        <end position="1022"/>
    </location>
</feature>
<dbReference type="PANTHER" id="PTHR23157">
    <property type="entry name" value="GRIP AND COILED-COIL DOMAIN-CONTAINING PROTEIN 1"/>
    <property type="match status" value="1"/>
</dbReference>
<reference evidence="9 10" key="1">
    <citation type="journal article" date="2011" name="J. Gen. Appl. Microbiol.">
        <title>Draft genome sequencing of the enigmatic basidiomycete Mixia osmundae.</title>
        <authorList>
            <person name="Nishida H."/>
            <person name="Nagatsuka Y."/>
            <person name="Sugiyama J."/>
        </authorList>
    </citation>
    <scope>NUCLEOTIDE SEQUENCE [LARGE SCALE GENOMIC DNA]</scope>
    <source>
        <strain evidence="10">CBS 9802 / IAM 14324 / JCM 22182 / KY 12970</strain>
    </source>
</reference>
<feature type="coiled-coil region" evidence="6">
    <location>
        <begin position="782"/>
        <end position="817"/>
    </location>
</feature>
<dbReference type="InterPro" id="IPR051952">
    <property type="entry name" value="Golgi-autophagy_related"/>
</dbReference>
<feature type="compositionally biased region" description="Polar residues" evidence="7">
    <location>
        <begin position="745"/>
        <end position="764"/>
    </location>
</feature>
<evidence type="ECO:0000313" key="10">
    <source>
        <dbReference type="Proteomes" id="UP000009131"/>
    </source>
</evidence>
<keyword evidence="3" id="KW-0963">Cytoplasm</keyword>
<feature type="compositionally biased region" description="Basic and acidic residues" evidence="7">
    <location>
        <begin position="535"/>
        <end position="572"/>
    </location>
</feature>
<dbReference type="PANTHER" id="PTHR23157:SF25">
    <property type="entry name" value="GRIP AND COILED-COIL DOMAIN-CONTAINING PROTEIN 1"/>
    <property type="match status" value="1"/>
</dbReference>
<dbReference type="SMART" id="SM00755">
    <property type="entry name" value="Grip"/>
    <property type="match status" value="1"/>
</dbReference>
<feature type="compositionally biased region" description="Low complexity" evidence="7">
    <location>
        <begin position="955"/>
        <end position="968"/>
    </location>
</feature>
<dbReference type="PROSITE" id="PS50913">
    <property type="entry name" value="GRIP"/>
    <property type="match status" value="1"/>
</dbReference>
<feature type="compositionally biased region" description="Low complexity" evidence="7">
    <location>
        <begin position="340"/>
        <end position="349"/>
    </location>
</feature>
<reference evidence="9 10" key="2">
    <citation type="journal article" date="2012" name="Open Biol.">
        <title>Characteristics of nucleosomes and linker DNA regions on the genome of the basidiomycete Mixia osmundae revealed by mono- and dinucleosome mapping.</title>
        <authorList>
            <person name="Nishida H."/>
            <person name="Kondo S."/>
            <person name="Matsumoto T."/>
            <person name="Suzuki Y."/>
            <person name="Yoshikawa H."/>
            <person name="Taylor T.D."/>
            <person name="Sugiyama J."/>
        </authorList>
    </citation>
    <scope>NUCLEOTIDE SEQUENCE [LARGE SCALE GENOMIC DNA]</scope>
    <source>
        <strain evidence="10">CBS 9802 / IAM 14324 / JCM 22182 / KY 12970</strain>
    </source>
</reference>
<feature type="region of interest" description="Disordered" evidence="7">
    <location>
        <begin position="713"/>
        <end position="768"/>
    </location>
</feature>
<evidence type="ECO:0000256" key="1">
    <source>
        <dbReference type="ARBA" id="ARBA00004184"/>
    </source>
</evidence>
<feature type="compositionally biased region" description="Low complexity" evidence="7">
    <location>
        <begin position="19"/>
        <end position="40"/>
    </location>
</feature>
<feature type="region of interest" description="Disordered" evidence="7">
    <location>
        <begin position="210"/>
        <end position="253"/>
    </location>
</feature>
<name>G7E5W5_MIXOS</name>
<dbReference type="AlphaFoldDB" id="G7E5W5"/>
<gene>
    <name evidence="9" type="primary">Mo04908</name>
    <name evidence="9" type="ORF">E5Q_04908</name>
</gene>
<protein>
    <recommendedName>
        <fullName evidence="8">GRIP domain-containing protein</fullName>
    </recommendedName>
</protein>
<feature type="region of interest" description="Disordered" evidence="7">
    <location>
        <begin position="946"/>
        <end position="974"/>
    </location>
</feature>
<dbReference type="Gene3D" id="1.10.220.60">
    <property type="entry name" value="GRIP domain"/>
    <property type="match status" value="1"/>
</dbReference>
<sequence>MWSLKNLGDKVSSTLQELESSLQQQALAAQQQRQAQSTASPGSERASADKPASPSVTPHKQPTAKPVQATASPTSRAPSLNSSSARLASRLQTSLSSKAALPGSTASPTTSSLLASGSSTPDVKTTEKSAPVAHDETKLDLPAVDEQLASAKEAITDEAKATIDTSSASAVDGKTVSAEGGIVPVDDAVTLQSEPTIPADSALIAPEPVSAPLASDVPSESTEVVADVVSQPGVDKPGKPAPSVRAVSEETAPLATVEDPKAIIPANISTENTAAVASADLASAEATPLAAETETPNGKPVKTSPEINPAEPETVETVITETKENDIQARTSMEPEPVEEPAVPSQPVPNGNVSLEDGQPTADTTALLSRSETSTSPARIPSRVMESLPPVPTDGAVPSIDSTVHATIDQAANDPSNEEQSKPADRLADVMLAYKRLQKEKIAADRVLQQHTPLTSISDPDAMSGHLQNLILRADMSFGELKRVTAQLDQVKGRMEEMSSTHRMERQSQSAQIDQLKQQLEQKDASITALTEAQTKQDRVAKEGEGSKAEISKLQKSLEESQKTAKEEEEKRTKAMNLLKQIRQKMLKAEKDKTDVEKERDEVKGQVRISQANLVNEKIKMEQEVLALRAQSEQQVSRLRASFEREHQSVKQQLEREAAAQRGQAELDITTLKMAHTKELATKTARIQQLESLLAEATTAKDAIFDELQLRQAETESSGERRDALESRTKEMEYELESARERMESLQSQVDEARQAQNTRSSDGAQHLRKAADIEARHLIKVAALETQITRLERDRADAEEEMAGRLQERLRETDRLRQEIARRDAYSVESEQTRRERQTAHEETEEKLRQAIARSQSFEQHTVKLRQDAQTAIEKEGRLRQDMRHLDERISDLDVRLEDAQQRECTLKQQNKSLRDELRKVQSGIMLAEKQRNPGVGYFTTFSQSQSARDPADSVSGSQASVAGSPGPRSPNKAEEALNFEYVRNVILQFLEHKEMRPHLLSVLGTILHFTPQEARRLAAKASA</sequence>
<keyword evidence="10" id="KW-1185">Reference proteome</keyword>
<dbReference type="InParanoid" id="G7E5W5"/>
<feature type="compositionally biased region" description="Polar residues" evidence="7">
    <location>
        <begin position="361"/>
        <end position="377"/>
    </location>
</feature>
<dbReference type="STRING" id="764103.G7E5W5"/>
<evidence type="ECO:0000256" key="7">
    <source>
        <dbReference type="SAM" id="MobiDB-lite"/>
    </source>
</evidence>
<dbReference type="Pfam" id="PF01465">
    <property type="entry name" value="GRIP"/>
    <property type="match status" value="1"/>
</dbReference>
<dbReference type="InterPro" id="IPR000237">
    <property type="entry name" value="GRIP_dom"/>
</dbReference>
<accession>G7E5W5</accession>
<keyword evidence="4 6" id="KW-0175">Coiled coil</keyword>
<evidence type="ECO:0000256" key="5">
    <source>
        <dbReference type="ARBA" id="ARBA00023136"/>
    </source>
</evidence>
<dbReference type="HOGENOM" id="CLU_295266_0_0_1"/>
<evidence type="ECO:0000259" key="8">
    <source>
        <dbReference type="PROSITE" id="PS50913"/>
    </source>
</evidence>
<keyword evidence="5" id="KW-0472">Membrane</keyword>
<dbReference type="GO" id="GO:0005794">
    <property type="term" value="C:Golgi apparatus"/>
    <property type="evidence" value="ECO:0007669"/>
    <property type="project" value="TreeGrafter"/>
</dbReference>
<dbReference type="Proteomes" id="UP000009131">
    <property type="component" value="Unassembled WGS sequence"/>
</dbReference>
<evidence type="ECO:0000313" key="9">
    <source>
        <dbReference type="EMBL" id="GAA98225.1"/>
    </source>
</evidence>
<feature type="compositionally biased region" description="Low complexity" evidence="7">
    <location>
        <begin position="72"/>
        <end position="121"/>
    </location>
</feature>
<evidence type="ECO:0000256" key="4">
    <source>
        <dbReference type="ARBA" id="ARBA00023054"/>
    </source>
</evidence>